<dbReference type="EMBL" id="JBEUWX010000002">
    <property type="protein sequence ID" value="MFA9950064.1"/>
    <property type="molecule type" value="Genomic_DNA"/>
</dbReference>
<feature type="compositionally biased region" description="Polar residues" evidence="1">
    <location>
        <begin position="7"/>
        <end position="33"/>
    </location>
</feature>
<dbReference type="NCBIfam" id="TIGR03696">
    <property type="entry name" value="Rhs_assc_core"/>
    <property type="match status" value="1"/>
</dbReference>
<comment type="caution">
    <text evidence="3">The sequence shown here is derived from an EMBL/GenBank/DDBJ whole genome shotgun (WGS) entry which is preliminary data.</text>
</comment>
<dbReference type="InterPro" id="IPR022385">
    <property type="entry name" value="Rhs_assc_core"/>
</dbReference>
<dbReference type="RefSeq" id="WP_418891149.1">
    <property type="nucleotide sequence ID" value="NZ_JBEUWX010000002.1"/>
</dbReference>
<dbReference type="InterPro" id="IPR050708">
    <property type="entry name" value="T6SS_VgrG/RHS"/>
</dbReference>
<feature type="region of interest" description="Disordered" evidence="1">
    <location>
        <begin position="1"/>
        <end position="33"/>
    </location>
</feature>
<keyword evidence="4" id="KW-1185">Reference proteome</keyword>
<proteinExistence type="predicted"/>
<feature type="domain" description="RHS protein conserved region" evidence="2">
    <location>
        <begin position="43"/>
        <end position="77"/>
    </location>
</feature>
<organism evidence="3 4">
    <name type="scientific">Dentiradicibacter hellwigii</name>
    <dbReference type="NCBI Taxonomy" id="3149053"/>
    <lineage>
        <taxon>Bacteria</taxon>
        <taxon>Pseudomonadati</taxon>
        <taxon>Pseudomonadota</taxon>
        <taxon>Betaproteobacteria</taxon>
        <taxon>Rhodocyclales</taxon>
        <taxon>Rhodocyclaceae</taxon>
        <taxon>Dentiradicibacter</taxon>
    </lineage>
</organism>
<evidence type="ECO:0000256" key="1">
    <source>
        <dbReference type="SAM" id="MobiDB-lite"/>
    </source>
</evidence>
<dbReference type="PANTHER" id="PTHR32305">
    <property type="match status" value="1"/>
</dbReference>
<gene>
    <name evidence="3" type="ORF">ABCS64_06995</name>
</gene>
<evidence type="ECO:0000313" key="3">
    <source>
        <dbReference type="EMBL" id="MFA9950064.1"/>
    </source>
</evidence>
<protein>
    <submittedName>
        <fullName evidence="3">RHS repeat-associated core domain-containing protein</fullName>
    </submittedName>
</protein>
<sequence length="377" mass="42287">MKHPNYLVSQLSSNSGTGRQSLQTGRTVLPSVRTSSAREAPQVYYYHCDPVGLPLALSDEAGAVCWAARHDPWGNIEEAFNADPEHIEQTLRLPGQQHDKATGLYYNRHRFYDPRLGAYISQDPIGLDGGEMNLFAYVRNPLGWIDPLGLSGNAAQRRVASRITSRQAALDQATADLVPQPNYPIDKVFDQVNPNRKIWEALSPYDYTQYCRKWMEDDGLTCGKNGIKTAADYIPYKPHTKTSEIPEGYVCIEPYYFPELISAQGAGSAGIDDWLELAHISHTLTVRPPLARLFPSRVAVTARIQARERPMECRRVRFCGRSGALRGQAALFGHETASRERERDRISRATVAWRISRGRVWPGPGARWSGTDDCWPC</sequence>
<accession>A0ABV4UF76</accession>
<evidence type="ECO:0000313" key="4">
    <source>
        <dbReference type="Proteomes" id="UP001574673"/>
    </source>
</evidence>
<reference evidence="4" key="1">
    <citation type="submission" date="2024-06" db="EMBL/GenBank/DDBJ databases">
        <title>Radixoralia hellwigii gen. nov., sp nov., isolated from a root canal in the human oral cavity.</title>
        <authorList>
            <person name="Bartsch S."/>
            <person name="Wittmer A."/>
            <person name="Schulz A.-K."/>
            <person name="Neumann-Schaal M."/>
            <person name="Wolf J."/>
            <person name="Gronow S."/>
            <person name="Tennert C."/>
            <person name="Haecker G."/>
            <person name="Cieplik F."/>
            <person name="Al-Ahmad A."/>
        </authorList>
    </citation>
    <scope>NUCLEOTIDE SEQUENCE [LARGE SCALE GENOMIC DNA]</scope>
    <source>
        <strain evidence="4">Wk13</strain>
    </source>
</reference>
<dbReference type="Pfam" id="PF03527">
    <property type="entry name" value="RHS"/>
    <property type="match status" value="1"/>
</dbReference>
<dbReference type="PRINTS" id="PR00394">
    <property type="entry name" value="RHSPROTEIN"/>
</dbReference>
<dbReference type="Proteomes" id="UP001574673">
    <property type="component" value="Unassembled WGS sequence"/>
</dbReference>
<name>A0ABV4UF76_9RHOO</name>
<dbReference type="PANTHER" id="PTHR32305:SF15">
    <property type="entry name" value="PROTEIN RHSA-RELATED"/>
    <property type="match status" value="1"/>
</dbReference>
<dbReference type="Gene3D" id="2.180.10.10">
    <property type="entry name" value="RHS repeat-associated core"/>
    <property type="match status" value="1"/>
</dbReference>
<dbReference type="InterPro" id="IPR001826">
    <property type="entry name" value="RHS"/>
</dbReference>
<evidence type="ECO:0000259" key="2">
    <source>
        <dbReference type="Pfam" id="PF03527"/>
    </source>
</evidence>